<feature type="domain" description="GST C-terminal" evidence="4">
    <location>
        <begin position="127"/>
        <end position="287"/>
    </location>
</feature>
<dbReference type="SUPFAM" id="SSF52833">
    <property type="entry name" value="Thioredoxin-like"/>
    <property type="match status" value="1"/>
</dbReference>
<proteinExistence type="predicted"/>
<dbReference type="InterPro" id="IPR004045">
    <property type="entry name" value="Glutathione_S-Trfase_N"/>
</dbReference>
<dbReference type="GO" id="GO:0005737">
    <property type="term" value="C:cytoplasm"/>
    <property type="evidence" value="ECO:0007669"/>
    <property type="project" value="TreeGrafter"/>
</dbReference>
<dbReference type="InterPro" id="IPR010987">
    <property type="entry name" value="Glutathione-S-Trfase_C-like"/>
</dbReference>
<feature type="active site" description="Nucleophile" evidence="1">
    <location>
        <position position="29"/>
    </location>
</feature>
<dbReference type="Pfam" id="PF13409">
    <property type="entry name" value="GST_N_2"/>
    <property type="match status" value="1"/>
</dbReference>
<dbReference type="SFLD" id="SFLDS00019">
    <property type="entry name" value="Glutathione_Transferase_(cytos"/>
    <property type="match status" value="1"/>
</dbReference>
<protein>
    <recommendedName>
        <fullName evidence="4">GST C-terminal domain-containing protein</fullName>
    </recommendedName>
</protein>
<organism evidence="5">
    <name type="scientific">Arcella intermedia</name>
    <dbReference type="NCBI Taxonomy" id="1963864"/>
    <lineage>
        <taxon>Eukaryota</taxon>
        <taxon>Amoebozoa</taxon>
        <taxon>Tubulinea</taxon>
        <taxon>Elardia</taxon>
        <taxon>Arcellinida</taxon>
        <taxon>Sphaerothecina</taxon>
        <taxon>Arcellidae</taxon>
        <taxon>Arcella</taxon>
    </lineage>
</organism>
<feature type="binding site" evidence="2">
    <location>
        <begin position="137"/>
        <end position="138"/>
    </location>
    <ligand>
        <name>glutathione</name>
        <dbReference type="ChEBI" id="CHEBI:57925"/>
    </ligand>
</feature>
<sequence>MSVHRNVISKGTRFEPEANRYHLYISTACPWASRCLALLYLKGLEEVIGLSIVHPTWAKTRPDPADTHTGWIFKDPSDPPVSNPGGHGSFNCEGCIPDTVNGARTIRELYDIANDTGGKYTVPLLWCKKEKAIVCNESELIMESFNSHFNDFAKHPEVDLLPAHLGEAMKEANSWIYPDINDGVYKCGFAKSQEAYEVAFDKLFAALDRLEDLLSRQRYICGDTLTASDIRAFVTLVRFDEVYVVYFKCNKKLIRTDYPNLYNYVKELYQMPAIGRSVDMRHIKTHYYTSHQLLNYYAVIPKGNPDQFSSPHDRNRFST</sequence>
<dbReference type="PANTHER" id="PTHR32419:SF6">
    <property type="entry name" value="GLUTATHIONE S-TRANSFERASE OMEGA-LIKE 1-RELATED"/>
    <property type="match status" value="1"/>
</dbReference>
<dbReference type="SFLD" id="SFLDG01148">
    <property type="entry name" value="Xi_(cytGST)"/>
    <property type="match status" value="1"/>
</dbReference>
<dbReference type="CDD" id="cd03190">
    <property type="entry name" value="GST_C_Omega_like"/>
    <property type="match status" value="1"/>
</dbReference>
<dbReference type="Pfam" id="PF13410">
    <property type="entry name" value="GST_C_2"/>
    <property type="match status" value="1"/>
</dbReference>
<feature type="site" description="Lowers pKa of active site Cys" evidence="3">
    <location>
        <position position="287"/>
    </location>
</feature>
<dbReference type="InterPro" id="IPR036282">
    <property type="entry name" value="Glutathione-S-Trfase_C_sf"/>
</dbReference>
<dbReference type="PANTHER" id="PTHR32419">
    <property type="entry name" value="GLUTATHIONYL-HYDROQUINONE REDUCTASE"/>
    <property type="match status" value="1"/>
</dbReference>
<name>A0A6B2L987_9EUKA</name>
<feature type="site" description="Lowers pKa of active site Cys" evidence="3">
    <location>
        <position position="243"/>
    </location>
</feature>
<dbReference type="GO" id="GO:0004364">
    <property type="term" value="F:glutathione transferase activity"/>
    <property type="evidence" value="ECO:0007669"/>
    <property type="project" value="InterPro"/>
</dbReference>
<dbReference type="PIRSF" id="PIRSF015753">
    <property type="entry name" value="GST"/>
    <property type="match status" value="1"/>
</dbReference>
<evidence type="ECO:0000313" key="5">
    <source>
        <dbReference type="EMBL" id="NDV33579.1"/>
    </source>
</evidence>
<dbReference type="SUPFAM" id="SSF47616">
    <property type="entry name" value="GST C-terminal domain-like"/>
    <property type="match status" value="1"/>
</dbReference>
<dbReference type="Gene3D" id="3.40.30.10">
    <property type="entry name" value="Glutaredoxin"/>
    <property type="match status" value="1"/>
</dbReference>
<dbReference type="SFLD" id="SFLDG01206">
    <property type="entry name" value="Xi.1"/>
    <property type="match status" value="1"/>
</dbReference>
<accession>A0A6B2L987</accession>
<evidence type="ECO:0000259" key="4">
    <source>
        <dbReference type="PROSITE" id="PS50405"/>
    </source>
</evidence>
<evidence type="ECO:0000256" key="3">
    <source>
        <dbReference type="PIRSR" id="PIRSR015753-3"/>
    </source>
</evidence>
<reference evidence="5" key="1">
    <citation type="journal article" date="2020" name="J. Eukaryot. Microbiol.">
        <title>De novo Sequencing, Assembly and Annotation of the Transcriptome for the Free-Living Testate Amoeba Arcella intermedia.</title>
        <authorList>
            <person name="Ribeiro G.M."/>
            <person name="Porfirio-Sousa A.L."/>
            <person name="Maurer-Alcala X.X."/>
            <person name="Katz L.A."/>
            <person name="Lahr D.J.G."/>
        </authorList>
    </citation>
    <scope>NUCLEOTIDE SEQUENCE</scope>
</reference>
<feature type="binding site" evidence="2">
    <location>
        <position position="71"/>
    </location>
    <ligand>
        <name>glutathione</name>
        <dbReference type="ChEBI" id="CHEBI:57925"/>
    </ligand>
</feature>
<evidence type="ECO:0000256" key="1">
    <source>
        <dbReference type="PIRSR" id="PIRSR015753-1"/>
    </source>
</evidence>
<dbReference type="EMBL" id="GIBP01004610">
    <property type="protein sequence ID" value="NDV33579.1"/>
    <property type="molecule type" value="Transcribed_RNA"/>
</dbReference>
<dbReference type="PROSITE" id="PS50405">
    <property type="entry name" value="GST_CTER"/>
    <property type="match status" value="1"/>
</dbReference>
<feature type="active site" description="Proton donor/acceptor" evidence="1">
    <location>
        <position position="185"/>
    </location>
</feature>
<dbReference type="InterPro" id="IPR016639">
    <property type="entry name" value="GST_Omega/GSH"/>
</dbReference>
<dbReference type="Gene3D" id="1.20.1050.10">
    <property type="match status" value="1"/>
</dbReference>
<dbReference type="InterPro" id="IPR047047">
    <property type="entry name" value="GST_Omega-like_C"/>
</dbReference>
<dbReference type="InterPro" id="IPR040079">
    <property type="entry name" value="Glutathione_S-Trfase"/>
</dbReference>
<dbReference type="InterPro" id="IPR036249">
    <property type="entry name" value="Thioredoxin-like_sf"/>
</dbReference>
<feature type="binding site" evidence="2">
    <location>
        <begin position="119"/>
        <end position="122"/>
    </location>
    <ligand>
        <name>glutathione</name>
        <dbReference type="ChEBI" id="CHEBI:57925"/>
    </ligand>
</feature>
<dbReference type="AlphaFoldDB" id="A0A6B2L987"/>
<evidence type="ECO:0000256" key="2">
    <source>
        <dbReference type="PIRSR" id="PIRSR015753-2"/>
    </source>
</evidence>